<evidence type="ECO:0000256" key="6">
    <source>
        <dbReference type="ARBA" id="ARBA00023196"/>
    </source>
</evidence>
<evidence type="ECO:0000256" key="2">
    <source>
        <dbReference type="ARBA" id="ARBA00022448"/>
    </source>
</evidence>
<evidence type="ECO:0000256" key="7">
    <source>
        <dbReference type="ARBA" id="ARBA00023310"/>
    </source>
</evidence>
<keyword evidence="8" id="KW-1003">Cell membrane</keyword>
<gene>
    <name evidence="8" type="primary">atpH</name>
    <name evidence="9" type="ORF">SAMN05192546_103205</name>
</gene>
<evidence type="ECO:0000256" key="8">
    <source>
        <dbReference type="HAMAP-Rule" id="MF_01416"/>
    </source>
</evidence>
<dbReference type="AlphaFoldDB" id="A0A1H3LG11"/>
<organism evidence="9 10">
    <name type="scientific">Tindallia californiensis</name>
    <dbReference type="NCBI Taxonomy" id="159292"/>
    <lineage>
        <taxon>Bacteria</taxon>
        <taxon>Bacillati</taxon>
        <taxon>Bacillota</taxon>
        <taxon>Clostridia</taxon>
        <taxon>Peptostreptococcales</taxon>
        <taxon>Tindalliaceae</taxon>
        <taxon>Tindallia</taxon>
    </lineage>
</organism>
<comment type="function">
    <text evidence="8">This protein is part of the stalk that links CF(0) to CF(1). It either transmits conformational changes from CF(0) to CF(1) or is implicated in proton conduction.</text>
</comment>
<dbReference type="GO" id="GO:0005886">
    <property type="term" value="C:plasma membrane"/>
    <property type="evidence" value="ECO:0007669"/>
    <property type="project" value="UniProtKB-SubCell"/>
</dbReference>
<accession>A0A1H3LG11</accession>
<evidence type="ECO:0000313" key="10">
    <source>
        <dbReference type="Proteomes" id="UP000199230"/>
    </source>
</evidence>
<dbReference type="Proteomes" id="UP000199230">
    <property type="component" value="Unassembled WGS sequence"/>
</dbReference>
<keyword evidence="7 8" id="KW-0066">ATP synthesis</keyword>
<dbReference type="InterPro" id="IPR026015">
    <property type="entry name" value="ATP_synth_OSCP/delta_N_sf"/>
</dbReference>
<dbReference type="PANTHER" id="PTHR11910">
    <property type="entry name" value="ATP SYNTHASE DELTA CHAIN"/>
    <property type="match status" value="1"/>
</dbReference>
<evidence type="ECO:0000256" key="3">
    <source>
        <dbReference type="ARBA" id="ARBA00022781"/>
    </source>
</evidence>
<dbReference type="Pfam" id="PF00213">
    <property type="entry name" value="OSCP"/>
    <property type="match status" value="1"/>
</dbReference>
<keyword evidence="10" id="KW-1185">Reference proteome</keyword>
<evidence type="ECO:0000256" key="5">
    <source>
        <dbReference type="ARBA" id="ARBA00023136"/>
    </source>
</evidence>
<dbReference type="NCBIfam" id="TIGR01145">
    <property type="entry name" value="ATP_synt_delta"/>
    <property type="match status" value="1"/>
</dbReference>
<dbReference type="PROSITE" id="PS00389">
    <property type="entry name" value="ATPASE_DELTA"/>
    <property type="match status" value="1"/>
</dbReference>
<dbReference type="InterPro" id="IPR020781">
    <property type="entry name" value="ATPase_OSCP/d_CS"/>
</dbReference>
<protein>
    <recommendedName>
        <fullName evidence="8">ATP synthase subunit delta</fullName>
    </recommendedName>
    <alternativeName>
        <fullName evidence="8">ATP synthase F(1) sector subunit delta</fullName>
    </alternativeName>
    <alternativeName>
        <fullName evidence="8">F-type ATPase subunit delta</fullName>
        <shortName evidence="8">F-ATPase subunit delta</shortName>
    </alternativeName>
</protein>
<dbReference type="SUPFAM" id="SSF47928">
    <property type="entry name" value="N-terminal domain of the delta subunit of the F1F0-ATP synthase"/>
    <property type="match status" value="1"/>
</dbReference>
<dbReference type="PRINTS" id="PR00125">
    <property type="entry name" value="ATPASEDELTA"/>
</dbReference>
<dbReference type="EMBL" id="FNPV01000003">
    <property type="protein sequence ID" value="SDY63321.1"/>
    <property type="molecule type" value="Genomic_DNA"/>
</dbReference>
<dbReference type="OrthoDB" id="9802471at2"/>
<proteinExistence type="inferred from homology"/>
<comment type="function">
    <text evidence="8">F(1)F(0) ATP synthase produces ATP from ADP in the presence of a proton or sodium gradient. F-type ATPases consist of two structural domains, F(1) containing the extramembraneous catalytic core and F(0) containing the membrane proton channel, linked together by a central stalk and a peripheral stalk. During catalysis, ATP synthesis in the catalytic domain of F(1) is coupled via a rotary mechanism of the central stalk subunits to proton translocation.</text>
</comment>
<dbReference type="InterPro" id="IPR000711">
    <property type="entry name" value="ATPase_OSCP/dsu"/>
</dbReference>
<evidence type="ECO:0000256" key="4">
    <source>
        <dbReference type="ARBA" id="ARBA00023065"/>
    </source>
</evidence>
<reference evidence="9 10" key="1">
    <citation type="submission" date="2016-10" db="EMBL/GenBank/DDBJ databases">
        <authorList>
            <person name="de Groot N.N."/>
        </authorList>
    </citation>
    <scope>NUCLEOTIDE SEQUENCE [LARGE SCALE GENOMIC DNA]</scope>
    <source>
        <strain evidence="9 10">APO</strain>
    </source>
</reference>
<comment type="similarity">
    <text evidence="8">Belongs to the ATPase delta chain family.</text>
</comment>
<dbReference type="Gene3D" id="1.10.520.20">
    <property type="entry name" value="N-terminal domain of the delta subunit of the F1F0-ATP synthase"/>
    <property type="match status" value="1"/>
</dbReference>
<name>A0A1H3LG11_9FIRM</name>
<dbReference type="GO" id="GO:0045259">
    <property type="term" value="C:proton-transporting ATP synthase complex"/>
    <property type="evidence" value="ECO:0007669"/>
    <property type="project" value="UniProtKB-KW"/>
</dbReference>
<keyword evidence="6 8" id="KW-0139">CF(1)</keyword>
<evidence type="ECO:0000313" key="9">
    <source>
        <dbReference type="EMBL" id="SDY63321.1"/>
    </source>
</evidence>
<evidence type="ECO:0000256" key="1">
    <source>
        <dbReference type="ARBA" id="ARBA00004370"/>
    </source>
</evidence>
<dbReference type="RefSeq" id="WP_093311921.1">
    <property type="nucleotide sequence ID" value="NZ_FNPV01000003.1"/>
</dbReference>
<keyword evidence="4 8" id="KW-0406">Ion transport</keyword>
<comment type="subcellular location">
    <subcellularLocation>
        <location evidence="8">Cell membrane</location>
        <topology evidence="8">Peripheral membrane protein</topology>
    </subcellularLocation>
    <subcellularLocation>
        <location evidence="1">Membrane</location>
    </subcellularLocation>
</comment>
<sequence>MAALVADKYAKALFQAVQETESLEPVAALDQLNVIAASFDEVPKFYELYISPVVGDKEKKEMLETVFKGKLSPEVYHFLLILIDKQREMYFLEILSIFKKITDEHMKKLKATAITAVPLSEETFAKLQKTLGKLSGKEVELTNKVDENIIGGVQLRMGDKVIDGTLSRQLNLMKDELAQIIV</sequence>
<dbReference type="STRING" id="159292.SAMN05192546_103205"/>
<keyword evidence="2 8" id="KW-0813">Transport</keyword>
<keyword evidence="5 8" id="KW-0472">Membrane</keyword>
<dbReference type="HAMAP" id="MF_01416">
    <property type="entry name" value="ATP_synth_delta_bact"/>
    <property type="match status" value="1"/>
</dbReference>
<keyword evidence="3 8" id="KW-0375">Hydrogen ion transport</keyword>
<dbReference type="GO" id="GO:0046933">
    <property type="term" value="F:proton-transporting ATP synthase activity, rotational mechanism"/>
    <property type="evidence" value="ECO:0007669"/>
    <property type="project" value="UniProtKB-UniRule"/>
</dbReference>